<dbReference type="Gene3D" id="3.40.630.30">
    <property type="match status" value="1"/>
</dbReference>
<dbReference type="SUPFAM" id="SSF55729">
    <property type="entry name" value="Acyl-CoA N-acyltransferases (Nat)"/>
    <property type="match status" value="1"/>
</dbReference>
<dbReference type="PROSITE" id="PS51729">
    <property type="entry name" value="GNAT_YJDJ"/>
    <property type="match status" value="1"/>
</dbReference>
<dbReference type="EMBL" id="SMAK01000001">
    <property type="protein sequence ID" value="TCT13401.1"/>
    <property type="molecule type" value="Genomic_DNA"/>
</dbReference>
<name>A0A4R3MHT1_9HYPH</name>
<protein>
    <recommendedName>
        <fullName evidence="1">N-acetyltransferase domain-containing protein</fullName>
    </recommendedName>
</protein>
<organism evidence="2 3">
    <name type="scientific">Tepidamorphus gemmatus</name>
    <dbReference type="NCBI Taxonomy" id="747076"/>
    <lineage>
        <taxon>Bacteria</taxon>
        <taxon>Pseudomonadati</taxon>
        <taxon>Pseudomonadota</taxon>
        <taxon>Alphaproteobacteria</taxon>
        <taxon>Hyphomicrobiales</taxon>
        <taxon>Tepidamorphaceae</taxon>
        <taxon>Tepidamorphus</taxon>
    </lineage>
</organism>
<dbReference type="AlphaFoldDB" id="A0A4R3MHT1"/>
<proteinExistence type="predicted"/>
<sequence length="55" mass="6096">MADSPVITLEDGATNGRHVARVVEDARTKGFRIVALCPFAKATFERNPRRRDVLA</sequence>
<dbReference type="InterPro" id="IPR031165">
    <property type="entry name" value="GNAT_YJDJ"/>
</dbReference>
<dbReference type="Pfam" id="PF14542">
    <property type="entry name" value="Acetyltransf_CG"/>
    <property type="match status" value="1"/>
</dbReference>
<accession>A0A4R3MHT1</accession>
<comment type="caution">
    <text evidence="2">The sequence shown here is derived from an EMBL/GenBank/DDBJ whole genome shotgun (WGS) entry which is preliminary data.</text>
</comment>
<gene>
    <name evidence="2" type="ORF">EDC22_101267</name>
</gene>
<evidence type="ECO:0000259" key="1">
    <source>
        <dbReference type="PROSITE" id="PS51729"/>
    </source>
</evidence>
<evidence type="ECO:0000313" key="3">
    <source>
        <dbReference type="Proteomes" id="UP000295678"/>
    </source>
</evidence>
<dbReference type="Proteomes" id="UP000295678">
    <property type="component" value="Unassembled WGS sequence"/>
</dbReference>
<evidence type="ECO:0000313" key="2">
    <source>
        <dbReference type="EMBL" id="TCT13401.1"/>
    </source>
</evidence>
<dbReference type="RefSeq" id="WP_165926741.1">
    <property type="nucleotide sequence ID" value="NZ_SMAK01000001.1"/>
</dbReference>
<keyword evidence="3" id="KW-1185">Reference proteome</keyword>
<feature type="domain" description="N-acetyltransferase" evidence="1">
    <location>
        <begin position="1"/>
        <end position="55"/>
    </location>
</feature>
<dbReference type="InterPro" id="IPR016181">
    <property type="entry name" value="Acyl_CoA_acyltransferase"/>
</dbReference>
<reference evidence="2 3" key="1">
    <citation type="submission" date="2019-03" db="EMBL/GenBank/DDBJ databases">
        <title>Genomic Encyclopedia of Type Strains, Phase IV (KMG-IV): sequencing the most valuable type-strain genomes for metagenomic binning, comparative biology and taxonomic classification.</title>
        <authorList>
            <person name="Goeker M."/>
        </authorList>
    </citation>
    <scope>NUCLEOTIDE SEQUENCE [LARGE SCALE GENOMIC DNA]</scope>
    <source>
        <strain evidence="2 3">DSM 19345</strain>
    </source>
</reference>